<dbReference type="OrthoDB" id="1905649at2759"/>
<sequence>MIYSGADLQCVENNGKNESIPETNKDLSYKDDDISKDDQKTSRRRASLPGKHDYQENGLHNTPRLPSFMAAIESAEAKLTMR</sequence>
<evidence type="ECO:0000256" key="1">
    <source>
        <dbReference type="SAM" id="MobiDB-lite"/>
    </source>
</evidence>
<comment type="caution">
    <text evidence="2">The sequence shown here is derived from an EMBL/GenBank/DDBJ whole genome shotgun (WGS) entry which is preliminary data.</text>
</comment>
<name>A0A438GCY0_VITVI</name>
<feature type="compositionally biased region" description="Polar residues" evidence="1">
    <location>
        <begin position="11"/>
        <end position="22"/>
    </location>
</feature>
<evidence type="ECO:0000313" key="2">
    <source>
        <dbReference type="EMBL" id="RVW70054.1"/>
    </source>
</evidence>
<reference evidence="2 3" key="1">
    <citation type="journal article" date="2018" name="PLoS Genet.">
        <title>Population sequencing reveals clonal diversity and ancestral inbreeding in the grapevine cultivar Chardonnay.</title>
        <authorList>
            <person name="Roach M.J."/>
            <person name="Johnson D.L."/>
            <person name="Bohlmann J."/>
            <person name="van Vuuren H.J."/>
            <person name="Jones S.J."/>
            <person name="Pretorius I.S."/>
            <person name="Schmidt S.A."/>
            <person name="Borneman A.R."/>
        </authorList>
    </citation>
    <scope>NUCLEOTIDE SEQUENCE [LARGE SCALE GENOMIC DNA]</scope>
    <source>
        <strain evidence="3">cv. Chardonnay</strain>
        <tissue evidence="2">Leaf</tissue>
    </source>
</reference>
<feature type="region of interest" description="Disordered" evidence="1">
    <location>
        <begin position="1"/>
        <end position="66"/>
    </location>
</feature>
<gene>
    <name evidence="2" type="ORF">CK203_060885</name>
</gene>
<evidence type="ECO:0000313" key="3">
    <source>
        <dbReference type="Proteomes" id="UP000288805"/>
    </source>
</evidence>
<organism evidence="2 3">
    <name type="scientific">Vitis vinifera</name>
    <name type="common">Grape</name>
    <dbReference type="NCBI Taxonomy" id="29760"/>
    <lineage>
        <taxon>Eukaryota</taxon>
        <taxon>Viridiplantae</taxon>
        <taxon>Streptophyta</taxon>
        <taxon>Embryophyta</taxon>
        <taxon>Tracheophyta</taxon>
        <taxon>Spermatophyta</taxon>
        <taxon>Magnoliopsida</taxon>
        <taxon>eudicotyledons</taxon>
        <taxon>Gunneridae</taxon>
        <taxon>Pentapetalae</taxon>
        <taxon>rosids</taxon>
        <taxon>Vitales</taxon>
        <taxon>Vitaceae</taxon>
        <taxon>Viteae</taxon>
        <taxon>Vitis</taxon>
    </lineage>
</organism>
<dbReference type="Proteomes" id="UP000288805">
    <property type="component" value="Unassembled WGS sequence"/>
</dbReference>
<proteinExistence type="predicted"/>
<dbReference type="EMBL" id="QGNW01000474">
    <property type="protein sequence ID" value="RVW70054.1"/>
    <property type="molecule type" value="Genomic_DNA"/>
</dbReference>
<accession>A0A438GCY0</accession>
<protein>
    <submittedName>
        <fullName evidence="2">Uncharacterized protein</fullName>
    </submittedName>
</protein>
<feature type="compositionally biased region" description="Basic and acidic residues" evidence="1">
    <location>
        <begin position="23"/>
        <end position="41"/>
    </location>
</feature>
<dbReference type="AlphaFoldDB" id="A0A438GCY0"/>